<dbReference type="Proteomes" id="UP000427842">
    <property type="component" value="Unassembled WGS sequence"/>
</dbReference>
<keyword evidence="2" id="KW-1185">Reference proteome</keyword>
<evidence type="ECO:0000313" key="2">
    <source>
        <dbReference type="Proteomes" id="UP000427842"/>
    </source>
</evidence>
<comment type="caution">
    <text evidence="1">The sequence shown here is derived from an EMBL/GenBank/DDBJ whole genome shotgun (WGS) entry which is preliminary data.</text>
</comment>
<accession>A0ABQ6VQQ9</accession>
<geneLocation type="plasmid" evidence="1">
    <name>pKM01</name>
</geneLocation>
<dbReference type="RefSeq" id="WP_194285432.1">
    <property type="nucleotide sequence ID" value="NZ_CM018730.1"/>
</dbReference>
<dbReference type="EMBL" id="QYAZ01000004">
    <property type="protein sequence ID" value="KAB8122214.1"/>
    <property type="molecule type" value="Genomic_DNA"/>
</dbReference>
<name>A0ABQ6VQQ9_9PROT</name>
<proteinExistence type="predicted"/>
<evidence type="ECO:0000313" key="1">
    <source>
        <dbReference type="EMBL" id="KAB8122214.1"/>
    </source>
</evidence>
<evidence type="ECO:0008006" key="3">
    <source>
        <dbReference type="Google" id="ProtNLM"/>
    </source>
</evidence>
<keyword evidence="1" id="KW-0614">Plasmid</keyword>
<sequence length="147" mass="17773">MEAILNMEHLLTPTAEETIVQMLYAEIREKLLSLYGVEGQYSVSHLRMSLTLSRDRDLVRPWLKNASPNWLYKNRNKEDFKEWGKLWALRKELRRIQHIPHYKELLGEWESYNIHYVFHDCTYVPCNGIKTYKPDRDDDITYFRLSH</sequence>
<reference evidence="1 2" key="1">
    <citation type="submission" date="2018-09" db="EMBL/GenBank/DDBJ databases">
        <title>Genome sequence and characterization of the bcs clusters for the production of nanocellulose from the low pH resistant strain Komagataeibacter medellinensis ID13488.</title>
        <authorList>
            <person name="Hernandez-Arriaga A.M."/>
            <person name="Del Cerro C."/>
            <person name="Urbina L."/>
            <person name="Eceiza A."/>
            <person name="Retegi A."/>
            <person name="Prieto M.A."/>
        </authorList>
    </citation>
    <scope>NUCLEOTIDE SEQUENCE [LARGE SCALE GENOMIC DNA]</scope>
    <source>
        <strain evidence="1 2">ID13488</strain>
        <plasmid evidence="1">pKM01</plasmid>
    </source>
</reference>
<protein>
    <recommendedName>
        <fullName evidence="3">Transposase</fullName>
    </recommendedName>
</protein>
<gene>
    <name evidence="1" type="ORF">D3W54_16015</name>
</gene>
<organism evidence="1 2">
    <name type="scientific">Komagataeibacter medellinensis</name>
    <dbReference type="NCBI Taxonomy" id="1177712"/>
    <lineage>
        <taxon>Bacteria</taxon>
        <taxon>Pseudomonadati</taxon>
        <taxon>Pseudomonadota</taxon>
        <taxon>Alphaproteobacteria</taxon>
        <taxon>Acetobacterales</taxon>
        <taxon>Acetobacteraceae</taxon>
        <taxon>Komagataeibacter</taxon>
    </lineage>
</organism>